<organism evidence="2 3">
    <name type="scientific">Ambrosia artemisiifolia</name>
    <name type="common">Common ragweed</name>
    <dbReference type="NCBI Taxonomy" id="4212"/>
    <lineage>
        <taxon>Eukaryota</taxon>
        <taxon>Viridiplantae</taxon>
        <taxon>Streptophyta</taxon>
        <taxon>Embryophyta</taxon>
        <taxon>Tracheophyta</taxon>
        <taxon>Spermatophyta</taxon>
        <taxon>Magnoliopsida</taxon>
        <taxon>eudicotyledons</taxon>
        <taxon>Gunneridae</taxon>
        <taxon>Pentapetalae</taxon>
        <taxon>asterids</taxon>
        <taxon>campanulids</taxon>
        <taxon>Asterales</taxon>
        <taxon>Asteraceae</taxon>
        <taxon>Asteroideae</taxon>
        <taxon>Heliantheae alliance</taxon>
        <taxon>Heliantheae</taxon>
        <taxon>Ambrosia</taxon>
    </lineage>
</organism>
<proteinExistence type="predicted"/>
<keyword evidence="3" id="KW-1185">Reference proteome</keyword>
<evidence type="ECO:0000256" key="1">
    <source>
        <dbReference type="SAM" id="MobiDB-lite"/>
    </source>
</evidence>
<protein>
    <submittedName>
        <fullName evidence="2">Uncharacterized protein</fullName>
    </submittedName>
</protein>
<dbReference type="AlphaFoldDB" id="A0AAD5CZT1"/>
<reference evidence="2" key="1">
    <citation type="submission" date="2022-06" db="EMBL/GenBank/DDBJ databases">
        <title>Uncovering the hologenomic basis of an extraordinary plant invasion.</title>
        <authorList>
            <person name="Bieker V.C."/>
            <person name="Martin M.D."/>
            <person name="Gilbert T."/>
            <person name="Hodgins K."/>
            <person name="Battlay P."/>
            <person name="Petersen B."/>
            <person name="Wilson J."/>
        </authorList>
    </citation>
    <scope>NUCLEOTIDE SEQUENCE</scope>
    <source>
        <strain evidence="2">AA19_3_7</strain>
        <tissue evidence="2">Leaf</tissue>
    </source>
</reference>
<accession>A0AAD5CZT1</accession>
<dbReference type="Proteomes" id="UP001206925">
    <property type="component" value="Unassembled WGS sequence"/>
</dbReference>
<dbReference type="InterPro" id="IPR031105">
    <property type="entry name" value="TRP_plant"/>
</dbReference>
<name>A0AAD5CZT1_AMBAR</name>
<evidence type="ECO:0000313" key="3">
    <source>
        <dbReference type="Proteomes" id="UP001206925"/>
    </source>
</evidence>
<feature type="region of interest" description="Disordered" evidence="1">
    <location>
        <begin position="300"/>
        <end position="331"/>
    </location>
</feature>
<feature type="compositionally biased region" description="Polar residues" evidence="1">
    <location>
        <begin position="317"/>
        <end position="331"/>
    </location>
</feature>
<sequence length="331" mass="37055">MVSKKRLYYGALAGFCAPVVPKAPRSLRRNAHKKSSGSSEICPFELLAAVAGKLLQESESSVSSTGPESKEHISTPNEDVKHELLDVKLNPLTLDYLDQGCCGESEFVPDPSNLELKIESSSKNLPQSDSDSGLERASIITTSDFLKEVRTNVEMDTSGADVQIDTVDKRREDLTAVKSCVDHHVVNKSCNGVHLPFYSDHVPSACFPMHRNNVKLGIRDDDDENSFSFNRHITKNKAFRSQSRAGYKRARKILTTSKHWKSLPKLKDYEPSNATSLGVKPFDHNRRNVYMRERCQAETASKRRKLFHRNSKPDYVQETSSESISNLPTGL</sequence>
<dbReference type="EMBL" id="JAMZMK010005949">
    <property type="protein sequence ID" value="KAI7751233.1"/>
    <property type="molecule type" value="Genomic_DNA"/>
</dbReference>
<dbReference type="PANTHER" id="PTHR21717">
    <property type="entry name" value="TELOMERIC REPEAT BINDING PROTEIN"/>
    <property type="match status" value="1"/>
</dbReference>
<comment type="caution">
    <text evidence="2">The sequence shown here is derived from an EMBL/GenBank/DDBJ whole genome shotgun (WGS) entry which is preliminary data.</text>
</comment>
<gene>
    <name evidence="2" type="ORF">M8C21_021302</name>
</gene>
<dbReference type="PANTHER" id="PTHR21717:SF74">
    <property type="entry name" value="TRF-LIKE 9-RELATED"/>
    <property type="match status" value="1"/>
</dbReference>
<evidence type="ECO:0000313" key="2">
    <source>
        <dbReference type="EMBL" id="KAI7751233.1"/>
    </source>
</evidence>